<evidence type="ECO:0000313" key="2">
    <source>
        <dbReference type="Proteomes" id="UP000600101"/>
    </source>
</evidence>
<accession>A0A9X0QW78</accession>
<name>A0A9X0QW78_9PROT</name>
<dbReference type="Proteomes" id="UP000600101">
    <property type="component" value="Unassembled WGS sequence"/>
</dbReference>
<dbReference type="AlphaFoldDB" id="A0A9X0QW78"/>
<reference evidence="1" key="1">
    <citation type="submission" date="2020-08" db="EMBL/GenBank/DDBJ databases">
        <authorList>
            <person name="Hu Y."/>
            <person name="Nguyen S.V."/>
            <person name="Li F."/>
            <person name="Fanning S."/>
        </authorList>
    </citation>
    <scope>NUCLEOTIDE SEQUENCE</scope>
    <source>
        <strain evidence="1">SYSU D8009</strain>
    </source>
</reference>
<evidence type="ECO:0000313" key="1">
    <source>
        <dbReference type="EMBL" id="MBC4014378.1"/>
    </source>
</evidence>
<protein>
    <submittedName>
        <fullName evidence="1">Uncharacterized protein</fullName>
    </submittedName>
</protein>
<organism evidence="1 2">
    <name type="scientific">Siccirubricoccus deserti</name>
    <dbReference type="NCBI Taxonomy" id="2013562"/>
    <lineage>
        <taxon>Bacteria</taxon>
        <taxon>Pseudomonadati</taxon>
        <taxon>Pseudomonadota</taxon>
        <taxon>Alphaproteobacteria</taxon>
        <taxon>Acetobacterales</taxon>
        <taxon>Roseomonadaceae</taxon>
        <taxon>Siccirubricoccus</taxon>
    </lineage>
</organism>
<keyword evidence="2" id="KW-1185">Reference proteome</keyword>
<dbReference type="EMBL" id="JACOMF010000003">
    <property type="protein sequence ID" value="MBC4014378.1"/>
    <property type="molecule type" value="Genomic_DNA"/>
</dbReference>
<sequence length="284" mass="30601">MPPAEPPPASLPDNLRASADGLLRGLLTLQVNTILKDGMTGEQVPTISHALIDVAYAYLDYLQDVAGMRLAEPPGAARGPAEQMLLGTWPRQRLAEEQYETLRGDALLPAAPAERFGGDIRVTPGVFHVLREAAARALKERRNDGAADTAVLRRIIANCDSIKLVLTKPDAMRAWNRPLGDGTGPNRADLVGNRSLVEAWYAVPASDALVIRHAWEIGTERILAQTVVQLRGDIVTRLDPDATGMPALQSMHQLGINAALSHWHDLLALAVQIAGRVLGLAKGR</sequence>
<comment type="caution">
    <text evidence="1">The sequence shown here is derived from an EMBL/GenBank/DDBJ whole genome shotgun (WGS) entry which is preliminary data.</text>
</comment>
<dbReference type="RefSeq" id="WP_186769153.1">
    <property type="nucleotide sequence ID" value="NZ_JACOMF010000003.1"/>
</dbReference>
<gene>
    <name evidence="1" type="ORF">H7965_03495</name>
</gene>
<proteinExistence type="predicted"/>